<comment type="caution">
    <text evidence="1">The sequence shown here is derived from an EMBL/GenBank/DDBJ whole genome shotgun (WGS) entry which is preliminary data.</text>
</comment>
<gene>
    <name evidence="1" type="ORF">PCOR1329_LOCUS53622</name>
</gene>
<accession>A0ABN9V1G6</accession>
<keyword evidence="2" id="KW-1185">Reference proteome</keyword>
<sequence length="227" mass="23260">MSLCVPSDAQQAQQPAAAAARGARGARRARFVAGSGAVRGRSARHRGTVALYKHRTSLLQAAPAEAGEAAAGAADGGVVDSFAAFTEAAAVGEQLLRLRADEGRSRFLVLPGHPDPAGGAPPAGPAGGAGEAEAVEVRIMVPEIILALGPWRHDSCPEGEPLLPGAAGGAAARAARVCYRRRPCAAQAPDCCVVVVPQASFAACCAELDGWAGRLFLCSCHRWRERP</sequence>
<dbReference type="EMBL" id="CAUYUJ010016536">
    <property type="protein sequence ID" value="CAK0866443.1"/>
    <property type="molecule type" value="Genomic_DNA"/>
</dbReference>
<name>A0ABN9V1G6_9DINO</name>
<evidence type="ECO:0000313" key="1">
    <source>
        <dbReference type="EMBL" id="CAK0866443.1"/>
    </source>
</evidence>
<organism evidence="1 2">
    <name type="scientific">Prorocentrum cordatum</name>
    <dbReference type="NCBI Taxonomy" id="2364126"/>
    <lineage>
        <taxon>Eukaryota</taxon>
        <taxon>Sar</taxon>
        <taxon>Alveolata</taxon>
        <taxon>Dinophyceae</taxon>
        <taxon>Prorocentrales</taxon>
        <taxon>Prorocentraceae</taxon>
        <taxon>Prorocentrum</taxon>
    </lineage>
</organism>
<proteinExistence type="predicted"/>
<protein>
    <submittedName>
        <fullName evidence="1">Uncharacterized protein</fullName>
    </submittedName>
</protein>
<reference evidence="1" key="1">
    <citation type="submission" date="2023-10" db="EMBL/GenBank/DDBJ databases">
        <authorList>
            <person name="Chen Y."/>
            <person name="Shah S."/>
            <person name="Dougan E. K."/>
            <person name="Thang M."/>
            <person name="Chan C."/>
        </authorList>
    </citation>
    <scope>NUCLEOTIDE SEQUENCE [LARGE SCALE GENOMIC DNA]</scope>
</reference>
<dbReference type="Proteomes" id="UP001189429">
    <property type="component" value="Unassembled WGS sequence"/>
</dbReference>
<evidence type="ECO:0000313" key="2">
    <source>
        <dbReference type="Proteomes" id="UP001189429"/>
    </source>
</evidence>